<name>A0AAV1VSQ5_LUPLU</name>
<dbReference type="GO" id="GO:0010088">
    <property type="term" value="P:phloem development"/>
    <property type="evidence" value="ECO:0007669"/>
    <property type="project" value="InterPro"/>
</dbReference>
<dbReference type="AlphaFoldDB" id="A0AAV1VSQ5"/>
<organism evidence="2 3">
    <name type="scientific">Lupinus luteus</name>
    <name type="common">European yellow lupine</name>
    <dbReference type="NCBI Taxonomy" id="3873"/>
    <lineage>
        <taxon>Eukaryota</taxon>
        <taxon>Viridiplantae</taxon>
        <taxon>Streptophyta</taxon>
        <taxon>Embryophyta</taxon>
        <taxon>Tracheophyta</taxon>
        <taxon>Spermatophyta</taxon>
        <taxon>Magnoliopsida</taxon>
        <taxon>eudicotyledons</taxon>
        <taxon>Gunneridae</taxon>
        <taxon>Pentapetalae</taxon>
        <taxon>rosids</taxon>
        <taxon>fabids</taxon>
        <taxon>Fabales</taxon>
        <taxon>Fabaceae</taxon>
        <taxon>Papilionoideae</taxon>
        <taxon>50 kb inversion clade</taxon>
        <taxon>genistoids sensu lato</taxon>
        <taxon>core genistoids</taxon>
        <taxon>Genisteae</taxon>
        <taxon>Lupinus</taxon>
    </lineage>
</organism>
<dbReference type="InterPro" id="IPR027942">
    <property type="entry name" value="SEO_N"/>
</dbReference>
<keyword evidence="3" id="KW-1185">Reference proteome</keyword>
<feature type="domain" description="Sieve element occlusion N-terminal" evidence="1">
    <location>
        <begin position="30"/>
        <end position="233"/>
    </location>
</feature>
<dbReference type="Proteomes" id="UP001497480">
    <property type="component" value="Unassembled WGS sequence"/>
</dbReference>
<sequence length="453" mass="51750">MCLIFDGLLFQGNQGNIDRTCHPIPQDNFSSPLCTLKQISSELCCKPPGEENAHKTTLIILNKLSTYSWDAKAVLTLAAFALEYGEFWLLSQHQPTDLLAKSLAIIKRVPSLTKDLGKHRIAILEFNTLIKATLKVIELIFELEKLASIHDTKDVPALIPALEQIPVDVYWAIITVAAIVTQIDSLILDKDTRQELAPFGQKINIVLTKLRKQILLCKEQIEEAQYLKLLTLYFQTPTEISVVLKFLFYGKNTPKTDIYDGETQVSIEVLQKNDIFLFFSTLDITESDFDHLIPIYNTIKTGDQYKILWVPIVEEWNDELRIQLEFLKSKMPWYVLYNSEPVRGIKFIREYLHFKNKPIIVVLSPQAKILHFNAFYMIEVWGLSGFPFTETIQQSLTLKSSWIHSLVTDIKPHIPQWVRSIDLMSFQELTSDVPTLNAISPPLVRSSGKTVGS</sequence>
<dbReference type="PANTHER" id="PTHR33232">
    <property type="entry name" value="PROTEIN SIEVE ELEMENT OCCLUSION B-LIKE"/>
    <property type="match status" value="1"/>
</dbReference>
<protein>
    <recommendedName>
        <fullName evidence="1">Sieve element occlusion N-terminal domain-containing protein</fullName>
    </recommendedName>
</protein>
<accession>A0AAV1VSQ5</accession>
<dbReference type="Pfam" id="PF14576">
    <property type="entry name" value="SEO_N"/>
    <property type="match status" value="1"/>
</dbReference>
<dbReference type="PANTHER" id="PTHR33232:SF18">
    <property type="entry name" value="PROTEIN SIEVE ELEMENT OCCLUSION B-LIKE"/>
    <property type="match status" value="1"/>
</dbReference>
<evidence type="ECO:0000259" key="1">
    <source>
        <dbReference type="Pfam" id="PF14576"/>
    </source>
</evidence>
<proteinExistence type="predicted"/>
<gene>
    <name evidence="2" type="ORF">LLUT_LOCUS933</name>
</gene>
<reference evidence="2 3" key="1">
    <citation type="submission" date="2024-03" db="EMBL/GenBank/DDBJ databases">
        <authorList>
            <person name="Martinez-Hernandez J."/>
        </authorList>
    </citation>
    <scope>NUCLEOTIDE SEQUENCE [LARGE SCALE GENOMIC DNA]</scope>
</reference>
<dbReference type="InterPro" id="IPR039299">
    <property type="entry name" value="SEOA"/>
</dbReference>
<evidence type="ECO:0000313" key="2">
    <source>
        <dbReference type="EMBL" id="CAL0299873.1"/>
    </source>
</evidence>
<evidence type="ECO:0000313" key="3">
    <source>
        <dbReference type="Proteomes" id="UP001497480"/>
    </source>
</evidence>
<comment type="caution">
    <text evidence="2">The sequence shown here is derived from an EMBL/GenBank/DDBJ whole genome shotgun (WGS) entry which is preliminary data.</text>
</comment>
<dbReference type="EMBL" id="CAXHTB010000001">
    <property type="protein sequence ID" value="CAL0299873.1"/>
    <property type="molecule type" value="Genomic_DNA"/>
</dbReference>